<dbReference type="STRING" id="946122.A0A0C2TGN8"/>
<name>A0A0C2TGN8_AMAMK</name>
<evidence type="ECO:0000256" key="3">
    <source>
        <dbReference type="ARBA" id="ARBA00023274"/>
    </source>
</evidence>
<evidence type="ECO:0000256" key="2">
    <source>
        <dbReference type="ARBA" id="ARBA00022980"/>
    </source>
</evidence>
<dbReference type="HOGENOM" id="CLU_2564718_0_0_1"/>
<dbReference type="InterPro" id="IPR034704">
    <property type="entry name" value="Ribosomal_bL28/bL31-like_sf"/>
</dbReference>
<dbReference type="InterPro" id="IPR037147">
    <property type="entry name" value="Ribosomal_bL28_sf"/>
</dbReference>
<protein>
    <recommendedName>
        <fullName evidence="4">Large ribosomal subunit protein bL28c</fullName>
    </recommendedName>
</protein>
<comment type="similarity">
    <text evidence="1">Belongs to the bacterial ribosomal protein bL28 family.</text>
</comment>
<dbReference type="InterPro" id="IPR026569">
    <property type="entry name" value="Ribosomal_bL28"/>
</dbReference>
<gene>
    <name evidence="5" type="ORF">M378DRAFT_161276</name>
</gene>
<dbReference type="OrthoDB" id="361870at2759"/>
<dbReference type="GO" id="GO:0006412">
    <property type="term" value="P:translation"/>
    <property type="evidence" value="ECO:0007669"/>
    <property type="project" value="InterPro"/>
</dbReference>
<evidence type="ECO:0000256" key="4">
    <source>
        <dbReference type="ARBA" id="ARBA00035265"/>
    </source>
</evidence>
<dbReference type="NCBIfam" id="TIGR00009">
    <property type="entry name" value="L28"/>
    <property type="match status" value="1"/>
</dbReference>
<dbReference type="EMBL" id="KN818238">
    <property type="protein sequence ID" value="KIL66049.1"/>
    <property type="molecule type" value="Genomic_DNA"/>
</dbReference>
<dbReference type="InParanoid" id="A0A0C2TGN8"/>
<evidence type="ECO:0000256" key="1">
    <source>
        <dbReference type="ARBA" id="ARBA00008760"/>
    </source>
</evidence>
<evidence type="ECO:0000313" key="5">
    <source>
        <dbReference type="EMBL" id="KIL66049.1"/>
    </source>
</evidence>
<accession>A0A0C2TGN8</accession>
<dbReference type="AlphaFoldDB" id="A0A0C2TGN8"/>
<organism evidence="5 6">
    <name type="scientific">Amanita muscaria (strain Koide BX008)</name>
    <dbReference type="NCBI Taxonomy" id="946122"/>
    <lineage>
        <taxon>Eukaryota</taxon>
        <taxon>Fungi</taxon>
        <taxon>Dikarya</taxon>
        <taxon>Basidiomycota</taxon>
        <taxon>Agaricomycotina</taxon>
        <taxon>Agaricomycetes</taxon>
        <taxon>Agaricomycetidae</taxon>
        <taxon>Agaricales</taxon>
        <taxon>Pluteineae</taxon>
        <taxon>Amanitaceae</taxon>
        <taxon>Amanita</taxon>
    </lineage>
</organism>
<sequence length="84" mass="9872">MFPSIPRLLEAVSLPFKRSQLGLFHGKLKQYGNNVPFSKNKTRRTWLPNVQRKRVYSETFDQMVRLKITTRALRSIKKVRHSSG</sequence>
<dbReference type="InterPro" id="IPR001383">
    <property type="entry name" value="Ribosomal_bL28_bact-type"/>
</dbReference>
<dbReference type="GO" id="GO:0005762">
    <property type="term" value="C:mitochondrial large ribosomal subunit"/>
    <property type="evidence" value="ECO:0007669"/>
    <property type="project" value="TreeGrafter"/>
</dbReference>
<dbReference type="PANTHER" id="PTHR13528:SF2">
    <property type="entry name" value="LARGE RIBOSOMAL SUBUNIT PROTEIN BL28M"/>
    <property type="match status" value="1"/>
</dbReference>
<proteinExistence type="inferred from homology"/>
<keyword evidence="2" id="KW-0689">Ribosomal protein</keyword>
<dbReference type="SUPFAM" id="SSF143800">
    <property type="entry name" value="L28p-like"/>
    <property type="match status" value="1"/>
</dbReference>
<reference evidence="5 6" key="1">
    <citation type="submission" date="2014-04" db="EMBL/GenBank/DDBJ databases">
        <title>Evolutionary Origins and Diversification of the Mycorrhizal Mutualists.</title>
        <authorList>
            <consortium name="DOE Joint Genome Institute"/>
            <consortium name="Mycorrhizal Genomics Consortium"/>
            <person name="Kohler A."/>
            <person name="Kuo A."/>
            <person name="Nagy L.G."/>
            <person name="Floudas D."/>
            <person name="Copeland A."/>
            <person name="Barry K.W."/>
            <person name="Cichocki N."/>
            <person name="Veneault-Fourrey C."/>
            <person name="LaButti K."/>
            <person name="Lindquist E.A."/>
            <person name="Lipzen A."/>
            <person name="Lundell T."/>
            <person name="Morin E."/>
            <person name="Murat C."/>
            <person name="Riley R."/>
            <person name="Ohm R."/>
            <person name="Sun H."/>
            <person name="Tunlid A."/>
            <person name="Henrissat B."/>
            <person name="Grigoriev I.V."/>
            <person name="Hibbett D.S."/>
            <person name="Martin F."/>
        </authorList>
    </citation>
    <scope>NUCLEOTIDE SEQUENCE [LARGE SCALE GENOMIC DNA]</scope>
    <source>
        <strain evidence="5 6">Koide BX008</strain>
    </source>
</reference>
<dbReference type="PANTHER" id="PTHR13528">
    <property type="entry name" value="39S RIBOSOMAL PROTEIN L28, MITOCHONDRIAL"/>
    <property type="match status" value="1"/>
</dbReference>
<dbReference type="Proteomes" id="UP000054549">
    <property type="component" value="Unassembled WGS sequence"/>
</dbReference>
<evidence type="ECO:0000313" key="6">
    <source>
        <dbReference type="Proteomes" id="UP000054549"/>
    </source>
</evidence>
<keyword evidence="6" id="KW-1185">Reference proteome</keyword>
<keyword evidence="3" id="KW-0687">Ribonucleoprotein</keyword>
<dbReference type="Pfam" id="PF00830">
    <property type="entry name" value="Ribosomal_L28"/>
    <property type="match status" value="1"/>
</dbReference>
<dbReference type="GO" id="GO:0003735">
    <property type="term" value="F:structural constituent of ribosome"/>
    <property type="evidence" value="ECO:0007669"/>
    <property type="project" value="InterPro"/>
</dbReference>
<dbReference type="HAMAP" id="MF_00373">
    <property type="entry name" value="Ribosomal_bL28"/>
    <property type="match status" value="1"/>
</dbReference>
<dbReference type="Gene3D" id="2.30.170.40">
    <property type="entry name" value="Ribosomal protein L28/L24"/>
    <property type="match status" value="1"/>
</dbReference>